<keyword evidence="2" id="KW-1185">Reference proteome</keyword>
<dbReference type="Pfam" id="PF07893">
    <property type="entry name" value="DUF1668"/>
    <property type="match status" value="1"/>
</dbReference>
<protein>
    <submittedName>
        <fullName evidence="1">Uncharacterized protein</fullName>
    </submittedName>
</protein>
<dbReference type="SUPFAM" id="SSF117281">
    <property type="entry name" value="Kelch motif"/>
    <property type="match status" value="1"/>
</dbReference>
<dbReference type="Proteomes" id="UP000187203">
    <property type="component" value="Unassembled WGS sequence"/>
</dbReference>
<name>A0A1R3G8Z8_9ROSI</name>
<dbReference type="AlphaFoldDB" id="A0A1R3G8Z8"/>
<proteinExistence type="predicted"/>
<reference evidence="2" key="1">
    <citation type="submission" date="2013-09" db="EMBL/GenBank/DDBJ databases">
        <title>Corchorus olitorius genome sequencing.</title>
        <authorList>
            <person name="Alam M."/>
            <person name="Haque M.S."/>
            <person name="Islam M.S."/>
            <person name="Emdad E.M."/>
            <person name="Islam M.M."/>
            <person name="Ahmed B."/>
            <person name="Halim A."/>
            <person name="Hossen Q.M.M."/>
            <person name="Hossain M.Z."/>
            <person name="Ahmed R."/>
            <person name="Khan M.M."/>
            <person name="Islam R."/>
            <person name="Rashid M.M."/>
            <person name="Khan S.A."/>
            <person name="Rahman M.S."/>
            <person name="Alam M."/>
            <person name="Yahiya A.S."/>
            <person name="Khan M.S."/>
            <person name="Azam M.S."/>
            <person name="Haque T."/>
            <person name="Lashkar M.Z.H."/>
            <person name="Akhand A.I."/>
            <person name="Morshed G."/>
            <person name="Roy S."/>
            <person name="Uddin K.S."/>
            <person name="Rabeya T."/>
            <person name="Hossain A.S."/>
            <person name="Chowdhury A."/>
            <person name="Snigdha A.R."/>
            <person name="Mortoza M.S."/>
            <person name="Matin S.A."/>
            <person name="Hoque S.M.E."/>
            <person name="Islam M.K."/>
            <person name="Roy D.K."/>
            <person name="Haider R."/>
            <person name="Moosa M.M."/>
            <person name="Elias S.M."/>
            <person name="Hasan A.M."/>
            <person name="Jahan S."/>
            <person name="Shafiuddin M."/>
            <person name="Mahmood N."/>
            <person name="Shommy N.S."/>
        </authorList>
    </citation>
    <scope>NUCLEOTIDE SEQUENCE [LARGE SCALE GENOMIC DNA]</scope>
    <source>
        <strain evidence="2">cv. O-4</strain>
    </source>
</reference>
<gene>
    <name evidence="1" type="ORF">COLO4_36464</name>
</gene>
<accession>A0A1R3G8Z8</accession>
<dbReference type="OrthoDB" id="10250130at2759"/>
<dbReference type="InterPro" id="IPR012871">
    <property type="entry name" value="DUF1668_ORYSA"/>
</dbReference>
<evidence type="ECO:0000313" key="1">
    <source>
        <dbReference type="EMBL" id="OMO54490.1"/>
    </source>
</evidence>
<sequence>MENTKSSGNAPTRTPVLGRLDIVHHLTIQGQPRYHVLSVDIRDDIHNQLDPSAAILGLDYLGSGELDCESFLSHQVWTGENVQCQFQESREGFPIYGFMGCGVYRGEVFLAGGLAPRKSSDADSRSSSVYTTEPCRSVLLYKPGLSLIDNAPMVAGKVEPFMFEWDEKLYALAGHPICRIEKTTFEYFDGSKWYPLPSPPFLDRESAKFTGLPAKSYVIFDDKLHCSSALSDLFCYDLVTKKWSESNLGLLAADRVSRGRLRETQFLNYVPPPEFKDASCSLIDCKDGTILVIASTVITPPDREKYMAINVTRLHLKIETPEKWPEDLSPEEMINAKLDTRFIHCALLHNERIVLELKTDKAENGFAGSLIGCHLSLYMLFMLNFGERCFVHGPASMQSRMYPHIKAEDC</sequence>
<organism evidence="1 2">
    <name type="scientific">Corchorus olitorius</name>
    <dbReference type="NCBI Taxonomy" id="93759"/>
    <lineage>
        <taxon>Eukaryota</taxon>
        <taxon>Viridiplantae</taxon>
        <taxon>Streptophyta</taxon>
        <taxon>Embryophyta</taxon>
        <taxon>Tracheophyta</taxon>
        <taxon>Spermatophyta</taxon>
        <taxon>Magnoliopsida</taxon>
        <taxon>eudicotyledons</taxon>
        <taxon>Gunneridae</taxon>
        <taxon>Pentapetalae</taxon>
        <taxon>rosids</taxon>
        <taxon>malvids</taxon>
        <taxon>Malvales</taxon>
        <taxon>Malvaceae</taxon>
        <taxon>Grewioideae</taxon>
        <taxon>Apeibeae</taxon>
        <taxon>Corchorus</taxon>
    </lineage>
</organism>
<dbReference type="Gene3D" id="2.120.10.80">
    <property type="entry name" value="Kelch-type beta propeller"/>
    <property type="match status" value="1"/>
</dbReference>
<evidence type="ECO:0000313" key="2">
    <source>
        <dbReference type="Proteomes" id="UP000187203"/>
    </source>
</evidence>
<comment type="caution">
    <text evidence="1">The sequence shown here is derived from an EMBL/GenBank/DDBJ whole genome shotgun (WGS) entry which is preliminary data.</text>
</comment>
<dbReference type="InterPro" id="IPR015915">
    <property type="entry name" value="Kelch-typ_b-propeller"/>
</dbReference>
<dbReference type="EMBL" id="AWUE01023247">
    <property type="protein sequence ID" value="OMO54490.1"/>
    <property type="molecule type" value="Genomic_DNA"/>
</dbReference>